<organism evidence="2 3">
    <name type="scientific">Magallana gigas</name>
    <name type="common">Pacific oyster</name>
    <name type="synonym">Crassostrea gigas</name>
    <dbReference type="NCBI Taxonomy" id="29159"/>
    <lineage>
        <taxon>Eukaryota</taxon>
        <taxon>Metazoa</taxon>
        <taxon>Spiralia</taxon>
        <taxon>Lophotrochozoa</taxon>
        <taxon>Mollusca</taxon>
        <taxon>Bivalvia</taxon>
        <taxon>Autobranchia</taxon>
        <taxon>Pteriomorphia</taxon>
        <taxon>Ostreida</taxon>
        <taxon>Ostreoidea</taxon>
        <taxon>Ostreidae</taxon>
        <taxon>Magallana</taxon>
    </lineage>
</organism>
<name>A0A8W8N0D1_MAGGI</name>
<feature type="compositionally biased region" description="Polar residues" evidence="1">
    <location>
        <begin position="356"/>
        <end position="365"/>
    </location>
</feature>
<proteinExistence type="predicted"/>
<keyword evidence="3" id="KW-1185">Reference proteome</keyword>
<accession>A0A8W8N0D1</accession>
<dbReference type="OrthoDB" id="6158963at2759"/>
<evidence type="ECO:0000313" key="2">
    <source>
        <dbReference type="EnsemblMetazoa" id="G477.1:cds"/>
    </source>
</evidence>
<dbReference type="EnsemblMetazoa" id="G477.1">
    <property type="protein sequence ID" value="G477.1:cds"/>
    <property type="gene ID" value="G477"/>
</dbReference>
<feature type="region of interest" description="Disordered" evidence="1">
    <location>
        <begin position="317"/>
        <end position="365"/>
    </location>
</feature>
<feature type="region of interest" description="Disordered" evidence="1">
    <location>
        <begin position="1"/>
        <end position="42"/>
    </location>
</feature>
<dbReference type="AlphaFoldDB" id="A0A8W8N0D1"/>
<protein>
    <submittedName>
        <fullName evidence="2">Uncharacterized protein</fullName>
    </submittedName>
</protein>
<feature type="compositionally biased region" description="Polar residues" evidence="1">
    <location>
        <begin position="337"/>
        <end position="349"/>
    </location>
</feature>
<evidence type="ECO:0000313" key="3">
    <source>
        <dbReference type="Proteomes" id="UP000005408"/>
    </source>
</evidence>
<feature type="region of interest" description="Disordered" evidence="1">
    <location>
        <begin position="207"/>
        <end position="239"/>
    </location>
</feature>
<evidence type="ECO:0000256" key="1">
    <source>
        <dbReference type="SAM" id="MobiDB-lite"/>
    </source>
</evidence>
<dbReference type="Proteomes" id="UP000005408">
    <property type="component" value="Unassembled WGS sequence"/>
</dbReference>
<reference evidence="2" key="1">
    <citation type="submission" date="2022-08" db="UniProtKB">
        <authorList>
            <consortium name="EnsemblMetazoa"/>
        </authorList>
    </citation>
    <scope>IDENTIFICATION</scope>
    <source>
        <strain evidence="2">05x7-T-G4-1.051#20</strain>
    </source>
</reference>
<sequence>MSRRIKTSSSSSARKEQMMAIENDMYPATETKVNKDRKRNVDENIRIEVLEEKIKIDSKNHEKEKRKITSEKDEAVKSLEAENEHLKIEVANKKDKIKQLDIANGKKEFLLKEKNKQVKELQQERDELKQRADDLQRKISRLEDTRREMSEKFQETTITVEKQQEELRMMKVTIDVLKEKLALVQAERDARDAREEQLLSQMKSMETKMEEINRNAKAREKEQERRMDEREKKRDEEAKRRERLLNEEWERREAKREEDARRNNQRMYDQLDRVLGEVLNSKTELRREIREHSKPTNNGFVITESKNLQVHSGNHYYMGPTSPSRKKTETLSRGKVQPQTRFSFPSSIGVSLPRSGINNKMPNYK</sequence>